<dbReference type="GO" id="GO:0016765">
    <property type="term" value="F:transferase activity, transferring alkyl or aryl (other than methyl) groups"/>
    <property type="evidence" value="ECO:0007669"/>
    <property type="project" value="InterPro"/>
</dbReference>
<keyword evidence="3 6" id="KW-0812">Transmembrane</keyword>
<evidence type="ECO:0000256" key="3">
    <source>
        <dbReference type="ARBA" id="ARBA00022692"/>
    </source>
</evidence>
<dbReference type="eggNOG" id="COG0382">
    <property type="taxonomic scope" value="Bacteria"/>
</dbReference>
<feature type="transmembrane region" description="Helical" evidence="6">
    <location>
        <begin position="87"/>
        <end position="104"/>
    </location>
</feature>
<dbReference type="Proteomes" id="UP000005824">
    <property type="component" value="Unassembled WGS sequence"/>
</dbReference>
<dbReference type="RefSeq" id="WP_006983062.1">
    <property type="nucleotide sequence ID" value="NZ_ABVL01000028.1"/>
</dbReference>
<feature type="transmembrane region" description="Helical" evidence="6">
    <location>
        <begin position="234"/>
        <end position="252"/>
    </location>
</feature>
<dbReference type="PANTHER" id="PTHR42723:SF1">
    <property type="entry name" value="CHLOROPHYLL SYNTHASE, CHLOROPLASTIC"/>
    <property type="match status" value="1"/>
</dbReference>
<dbReference type="GO" id="GO:0016020">
    <property type="term" value="C:membrane"/>
    <property type="evidence" value="ECO:0007669"/>
    <property type="project" value="UniProtKB-SubCell"/>
</dbReference>
<proteinExistence type="predicted"/>
<organism evidence="7 8">
    <name type="scientific">Chthoniobacter flavus Ellin428</name>
    <dbReference type="NCBI Taxonomy" id="497964"/>
    <lineage>
        <taxon>Bacteria</taxon>
        <taxon>Pseudomonadati</taxon>
        <taxon>Verrucomicrobiota</taxon>
        <taxon>Spartobacteria</taxon>
        <taxon>Chthoniobacterales</taxon>
        <taxon>Chthoniobacteraceae</taxon>
        <taxon>Chthoniobacter</taxon>
    </lineage>
</organism>
<evidence type="ECO:0000256" key="6">
    <source>
        <dbReference type="SAM" id="Phobius"/>
    </source>
</evidence>
<feature type="transmembrane region" description="Helical" evidence="6">
    <location>
        <begin position="283"/>
        <end position="308"/>
    </location>
</feature>
<dbReference type="Gene3D" id="1.10.357.140">
    <property type="entry name" value="UbiA prenyltransferase"/>
    <property type="match status" value="1"/>
</dbReference>
<gene>
    <name evidence="7" type="ORF">CfE428DRAFT_5741</name>
</gene>
<keyword evidence="2" id="KW-1003">Cell membrane</keyword>
<feature type="transmembrane region" description="Helical" evidence="6">
    <location>
        <begin position="110"/>
        <end position="130"/>
    </location>
</feature>
<protein>
    <submittedName>
        <fullName evidence="7">UbiA prenyltransferase</fullName>
    </submittedName>
</protein>
<dbReference type="STRING" id="497964.CfE428DRAFT_5741"/>
<dbReference type="InterPro" id="IPR044878">
    <property type="entry name" value="UbiA_sf"/>
</dbReference>
<accession>B4D9W4</accession>
<feature type="transmembrane region" description="Helical" evidence="6">
    <location>
        <begin position="142"/>
        <end position="161"/>
    </location>
</feature>
<dbReference type="Pfam" id="PF01040">
    <property type="entry name" value="UbiA"/>
    <property type="match status" value="1"/>
</dbReference>
<keyword evidence="7" id="KW-0808">Transferase</keyword>
<keyword evidence="5 6" id="KW-0472">Membrane</keyword>
<feature type="transmembrane region" description="Helical" evidence="6">
    <location>
        <begin position="210"/>
        <end position="228"/>
    </location>
</feature>
<feature type="transmembrane region" description="Helical" evidence="6">
    <location>
        <begin position="173"/>
        <end position="198"/>
    </location>
</feature>
<comment type="subcellular location">
    <subcellularLocation>
        <location evidence="1">Membrane</location>
        <topology evidence="1">Multi-pass membrane protein</topology>
    </subcellularLocation>
</comment>
<evidence type="ECO:0000256" key="1">
    <source>
        <dbReference type="ARBA" id="ARBA00004141"/>
    </source>
</evidence>
<evidence type="ECO:0000313" key="7">
    <source>
        <dbReference type="EMBL" id="EDY16778.1"/>
    </source>
</evidence>
<dbReference type="EMBL" id="ABVL01000028">
    <property type="protein sequence ID" value="EDY16778.1"/>
    <property type="molecule type" value="Genomic_DNA"/>
</dbReference>
<comment type="caution">
    <text evidence="7">The sequence shown here is derived from an EMBL/GenBank/DDBJ whole genome shotgun (WGS) entry which is preliminary data.</text>
</comment>
<feature type="transmembrane region" description="Helical" evidence="6">
    <location>
        <begin position="45"/>
        <end position="66"/>
    </location>
</feature>
<dbReference type="AlphaFoldDB" id="B4D9W4"/>
<evidence type="ECO:0000313" key="8">
    <source>
        <dbReference type="Proteomes" id="UP000005824"/>
    </source>
</evidence>
<dbReference type="InParanoid" id="B4D9W4"/>
<sequence>MSDTPPAPRWRTWLQLLRAPNLFTVPGDPLAGFLLTTAGRVDLRLVFAIVASLLFYSHGLLLNDLADLKEDRRDRPQRPLPSGAADSRVVLLVAILLAGLALVICSFVSLHSIIVGALLLTAIVVYNLWAKRVPILGPIVMGICRGLSILLGAAAGMWEYVLPTGTIIGISSILYHLAVAGAVGTALYIAAITHLARIETLSDPPELPRTLPYITLVVVIIGFFFAAIDRTHLLSYTNIWLYLIGAYTLYAGSKIHRRLTRQPAPPIPPIIGQLIRLLLPLQAIFCVASRSAAGAISAAVLLILWPIAKSVSRRFYAS</sequence>
<keyword evidence="4 6" id="KW-1133">Transmembrane helix</keyword>
<evidence type="ECO:0000256" key="4">
    <source>
        <dbReference type="ARBA" id="ARBA00022989"/>
    </source>
</evidence>
<dbReference type="CDD" id="cd13964">
    <property type="entry name" value="PT_UbiA_1"/>
    <property type="match status" value="1"/>
</dbReference>
<dbReference type="InterPro" id="IPR050475">
    <property type="entry name" value="Prenyltransferase_related"/>
</dbReference>
<evidence type="ECO:0000256" key="5">
    <source>
        <dbReference type="ARBA" id="ARBA00023136"/>
    </source>
</evidence>
<evidence type="ECO:0000256" key="2">
    <source>
        <dbReference type="ARBA" id="ARBA00022475"/>
    </source>
</evidence>
<dbReference type="PANTHER" id="PTHR42723">
    <property type="entry name" value="CHLOROPHYLL SYNTHASE"/>
    <property type="match status" value="1"/>
</dbReference>
<name>B4D9W4_9BACT</name>
<dbReference type="InterPro" id="IPR000537">
    <property type="entry name" value="UbiA_prenyltransferase"/>
</dbReference>
<keyword evidence="8" id="KW-1185">Reference proteome</keyword>
<reference evidence="7 8" key="1">
    <citation type="journal article" date="2011" name="J. Bacteriol.">
        <title>Genome sequence of Chthoniobacter flavus Ellin428, an aerobic heterotrophic soil bacterium.</title>
        <authorList>
            <person name="Kant R."/>
            <person name="van Passel M.W."/>
            <person name="Palva A."/>
            <person name="Lucas S."/>
            <person name="Lapidus A."/>
            <person name="Glavina Del Rio T."/>
            <person name="Dalin E."/>
            <person name="Tice H."/>
            <person name="Bruce D."/>
            <person name="Goodwin L."/>
            <person name="Pitluck S."/>
            <person name="Larimer F.W."/>
            <person name="Land M.L."/>
            <person name="Hauser L."/>
            <person name="Sangwan P."/>
            <person name="de Vos W.M."/>
            <person name="Janssen P.H."/>
            <person name="Smidt H."/>
        </authorList>
    </citation>
    <scope>NUCLEOTIDE SEQUENCE [LARGE SCALE GENOMIC DNA]</scope>
    <source>
        <strain evidence="7 8">Ellin428</strain>
    </source>
</reference>